<name>A0A5B9VWP3_9BACT</name>
<feature type="transmembrane region" description="Helical" evidence="2">
    <location>
        <begin position="6"/>
        <end position="25"/>
    </location>
</feature>
<feature type="compositionally biased region" description="Polar residues" evidence="1">
    <location>
        <begin position="119"/>
        <end position="128"/>
    </location>
</feature>
<evidence type="ECO:0000313" key="3">
    <source>
        <dbReference type="EMBL" id="QEH32876.1"/>
    </source>
</evidence>
<gene>
    <name evidence="3" type="ORF">OJF2_13610</name>
</gene>
<sequence>MRLEILIQFIVPLTFLAIWALTTLLNRDAQPLPPRPARPGGPRPAPGPGQRPAPAMGPPRPFGPAEPARQGGGLARPLEDAGGWKTVDADPRALAPRRLPPRTAPGGLDDAIVYIENDPSGSRTTSRPLSAGTGGLPATSPSRGARGGQARRGARTRSAGGNLDPRRAAAPETQRPLTDQVQQSLARKKARPLEIVPLSTPLTPLSQPLTEQSSENVPRSPLAVGVSPSSDPMFTGAQVLAMLAGPARLREAVLLAEILQPPLALRPRRPRG</sequence>
<feature type="region of interest" description="Disordered" evidence="1">
    <location>
        <begin position="31"/>
        <end position="229"/>
    </location>
</feature>
<keyword evidence="2" id="KW-0472">Membrane</keyword>
<keyword evidence="2" id="KW-0812">Transmembrane</keyword>
<feature type="compositionally biased region" description="Low complexity" evidence="1">
    <location>
        <begin position="197"/>
        <end position="210"/>
    </location>
</feature>
<proteinExistence type="predicted"/>
<dbReference type="RefSeq" id="WP_168221644.1">
    <property type="nucleotide sequence ID" value="NZ_CP042997.1"/>
</dbReference>
<feature type="compositionally biased region" description="Polar residues" evidence="1">
    <location>
        <begin position="175"/>
        <end position="185"/>
    </location>
</feature>
<evidence type="ECO:0000313" key="4">
    <source>
        <dbReference type="Proteomes" id="UP000324233"/>
    </source>
</evidence>
<evidence type="ECO:0000256" key="2">
    <source>
        <dbReference type="SAM" id="Phobius"/>
    </source>
</evidence>
<accession>A0A5B9VWP3</accession>
<evidence type="ECO:0000256" key="1">
    <source>
        <dbReference type="SAM" id="MobiDB-lite"/>
    </source>
</evidence>
<dbReference type="AlphaFoldDB" id="A0A5B9VWP3"/>
<dbReference type="Proteomes" id="UP000324233">
    <property type="component" value="Chromosome"/>
</dbReference>
<feature type="compositionally biased region" description="Pro residues" evidence="1">
    <location>
        <begin position="31"/>
        <end position="64"/>
    </location>
</feature>
<keyword evidence="4" id="KW-1185">Reference proteome</keyword>
<dbReference type="EMBL" id="CP042997">
    <property type="protein sequence ID" value="QEH32876.1"/>
    <property type="molecule type" value="Genomic_DNA"/>
</dbReference>
<keyword evidence="2" id="KW-1133">Transmembrane helix</keyword>
<organism evidence="3 4">
    <name type="scientific">Aquisphaera giovannonii</name>
    <dbReference type="NCBI Taxonomy" id="406548"/>
    <lineage>
        <taxon>Bacteria</taxon>
        <taxon>Pseudomonadati</taxon>
        <taxon>Planctomycetota</taxon>
        <taxon>Planctomycetia</taxon>
        <taxon>Isosphaerales</taxon>
        <taxon>Isosphaeraceae</taxon>
        <taxon>Aquisphaera</taxon>
    </lineage>
</organism>
<dbReference type="KEGG" id="agv:OJF2_13610"/>
<reference evidence="3 4" key="1">
    <citation type="submission" date="2019-08" db="EMBL/GenBank/DDBJ databases">
        <title>Deep-cultivation of Planctomycetes and their phenomic and genomic characterization uncovers novel biology.</title>
        <authorList>
            <person name="Wiegand S."/>
            <person name="Jogler M."/>
            <person name="Boedeker C."/>
            <person name="Pinto D."/>
            <person name="Vollmers J."/>
            <person name="Rivas-Marin E."/>
            <person name="Kohn T."/>
            <person name="Peeters S.H."/>
            <person name="Heuer A."/>
            <person name="Rast P."/>
            <person name="Oberbeckmann S."/>
            <person name="Bunk B."/>
            <person name="Jeske O."/>
            <person name="Meyerdierks A."/>
            <person name="Storesund J.E."/>
            <person name="Kallscheuer N."/>
            <person name="Luecker S."/>
            <person name="Lage O.M."/>
            <person name="Pohl T."/>
            <person name="Merkel B.J."/>
            <person name="Hornburger P."/>
            <person name="Mueller R.-W."/>
            <person name="Bruemmer F."/>
            <person name="Labrenz M."/>
            <person name="Spormann A.M."/>
            <person name="Op den Camp H."/>
            <person name="Overmann J."/>
            <person name="Amann R."/>
            <person name="Jetten M.S.M."/>
            <person name="Mascher T."/>
            <person name="Medema M.H."/>
            <person name="Devos D.P."/>
            <person name="Kaster A.-K."/>
            <person name="Ovreas L."/>
            <person name="Rohde M."/>
            <person name="Galperin M.Y."/>
            <person name="Jogler C."/>
        </authorList>
    </citation>
    <scope>NUCLEOTIDE SEQUENCE [LARGE SCALE GENOMIC DNA]</scope>
    <source>
        <strain evidence="3 4">OJF2</strain>
    </source>
</reference>
<protein>
    <submittedName>
        <fullName evidence="3">Uncharacterized protein</fullName>
    </submittedName>
</protein>